<name>A0AAP0EME1_9MAGN</name>
<feature type="repeat" description="PPR" evidence="2">
    <location>
        <begin position="170"/>
        <end position="204"/>
    </location>
</feature>
<dbReference type="SUPFAM" id="SSF48452">
    <property type="entry name" value="TPR-like"/>
    <property type="match status" value="1"/>
</dbReference>
<sequence>MPISGTKSSKPTFPLCPSQSPSSTASNSPKPPLMTTHSRPSSSAVGSIMGLVDFYGKDREVGSARKVFDEMSERNVVSWTAMVVGYLSLGDLRSARVVFDEMQWKDCAAPVWNAMVDGYVKCGDSESARKVFDEMPERNVVSFTCLIDRYVKAGDMESARELFDRASARDVVAWSALISGYVQNGNANRAVEMFVEMCNENVKPDEFAMVNLMSTYSQIGSSDLGLWVDSYVTRNSVDISRPHITAVLIHMNANRADLVEEGMQYLCSMKNDYGLVPSPDHYPFIVHLLGRAGHSEAAYDLIESMPVEPHASAWGALFGACRLHCNIKFGEIVAGKLFQLAS</sequence>
<dbReference type="Proteomes" id="UP001420932">
    <property type="component" value="Unassembled WGS sequence"/>
</dbReference>
<dbReference type="Pfam" id="PF01535">
    <property type="entry name" value="PPR"/>
    <property type="match status" value="4"/>
</dbReference>
<dbReference type="Pfam" id="PF13041">
    <property type="entry name" value="PPR_2"/>
    <property type="match status" value="1"/>
</dbReference>
<dbReference type="InterPro" id="IPR046960">
    <property type="entry name" value="PPR_At4g14850-like_plant"/>
</dbReference>
<feature type="region of interest" description="Disordered" evidence="3">
    <location>
        <begin position="1"/>
        <end position="43"/>
    </location>
</feature>
<dbReference type="GO" id="GO:0003723">
    <property type="term" value="F:RNA binding"/>
    <property type="evidence" value="ECO:0007669"/>
    <property type="project" value="InterPro"/>
</dbReference>
<evidence type="ECO:0000256" key="1">
    <source>
        <dbReference type="ARBA" id="ARBA00022737"/>
    </source>
</evidence>
<dbReference type="InterPro" id="IPR002885">
    <property type="entry name" value="PPR_rpt"/>
</dbReference>
<dbReference type="FunFam" id="1.25.40.10:FF:000348">
    <property type="entry name" value="Pentatricopeptide repeat-containing protein chloroplastic"/>
    <property type="match status" value="1"/>
</dbReference>
<gene>
    <name evidence="4" type="ORF">Syun_028333</name>
</gene>
<reference evidence="4 5" key="1">
    <citation type="submission" date="2024-01" db="EMBL/GenBank/DDBJ databases">
        <title>Genome assemblies of Stephania.</title>
        <authorList>
            <person name="Yang L."/>
        </authorList>
    </citation>
    <scope>NUCLEOTIDE SEQUENCE [LARGE SCALE GENOMIC DNA]</scope>
    <source>
        <strain evidence="4">YNDBR</strain>
        <tissue evidence="4">Leaf</tissue>
    </source>
</reference>
<dbReference type="EMBL" id="JBBNAF010000012">
    <property type="protein sequence ID" value="KAK9093422.1"/>
    <property type="molecule type" value="Genomic_DNA"/>
</dbReference>
<evidence type="ECO:0008006" key="6">
    <source>
        <dbReference type="Google" id="ProtNLM"/>
    </source>
</evidence>
<evidence type="ECO:0000256" key="2">
    <source>
        <dbReference type="PROSITE-ProRule" id="PRU00708"/>
    </source>
</evidence>
<keyword evidence="1" id="KW-0677">Repeat</keyword>
<feature type="repeat" description="PPR" evidence="2">
    <location>
        <begin position="108"/>
        <end position="142"/>
    </location>
</feature>
<feature type="compositionally biased region" description="Polar residues" evidence="3">
    <location>
        <begin position="1"/>
        <end position="11"/>
    </location>
</feature>
<evidence type="ECO:0000256" key="3">
    <source>
        <dbReference type="SAM" id="MobiDB-lite"/>
    </source>
</evidence>
<dbReference type="InterPro" id="IPR011990">
    <property type="entry name" value="TPR-like_helical_dom_sf"/>
</dbReference>
<protein>
    <recommendedName>
        <fullName evidence="6">Pentatricopeptide repeat-containing protein</fullName>
    </recommendedName>
</protein>
<proteinExistence type="predicted"/>
<feature type="compositionally biased region" description="Low complexity" evidence="3">
    <location>
        <begin position="17"/>
        <end position="28"/>
    </location>
</feature>
<organism evidence="4 5">
    <name type="scientific">Stephania yunnanensis</name>
    <dbReference type="NCBI Taxonomy" id="152371"/>
    <lineage>
        <taxon>Eukaryota</taxon>
        <taxon>Viridiplantae</taxon>
        <taxon>Streptophyta</taxon>
        <taxon>Embryophyta</taxon>
        <taxon>Tracheophyta</taxon>
        <taxon>Spermatophyta</taxon>
        <taxon>Magnoliopsida</taxon>
        <taxon>Ranunculales</taxon>
        <taxon>Menispermaceae</taxon>
        <taxon>Menispermoideae</taxon>
        <taxon>Cissampelideae</taxon>
        <taxon>Stephania</taxon>
    </lineage>
</organism>
<feature type="repeat" description="PPR" evidence="2">
    <location>
        <begin position="75"/>
        <end position="105"/>
    </location>
</feature>
<dbReference type="PROSITE" id="PS51375">
    <property type="entry name" value="PPR"/>
    <property type="match status" value="3"/>
</dbReference>
<dbReference type="PANTHER" id="PTHR47926">
    <property type="entry name" value="PENTATRICOPEPTIDE REPEAT-CONTAINING PROTEIN"/>
    <property type="match status" value="1"/>
</dbReference>
<evidence type="ECO:0000313" key="5">
    <source>
        <dbReference type="Proteomes" id="UP001420932"/>
    </source>
</evidence>
<keyword evidence="5" id="KW-1185">Reference proteome</keyword>
<dbReference type="PANTHER" id="PTHR47926:SF467">
    <property type="entry name" value="REPEAT-CONTAINING PROTEIN, PUTATIVE-RELATED"/>
    <property type="match status" value="1"/>
</dbReference>
<dbReference type="GO" id="GO:0009451">
    <property type="term" value="P:RNA modification"/>
    <property type="evidence" value="ECO:0007669"/>
    <property type="project" value="InterPro"/>
</dbReference>
<dbReference type="Gene3D" id="1.25.40.10">
    <property type="entry name" value="Tetratricopeptide repeat domain"/>
    <property type="match status" value="3"/>
</dbReference>
<accession>A0AAP0EME1</accession>
<evidence type="ECO:0000313" key="4">
    <source>
        <dbReference type="EMBL" id="KAK9093422.1"/>
    </source>
</evidence>
<comment type="caution">
    <text evidence="4">The sequence shown here is derived from an EMBL/GenBank/DDBJ whole genome shotgun (WGS) entry which is preliminary data.</text>
</comment>
<dbReference type="AlphaFoldDB" id="A0AAP0EME1"/>
<dbReference type="NCBIfam" id="TIGR00756">
    <property type="entry name" value="PPR"/>
    <property type="match status" value="5"/>
</dbReference>